<gene>
    <name evidence="2" type="ORF">GCM10017668_48600</name>
</gene>
<evidence type="ECO:0000256" key="1">
    <source>
        <dbReference type="SAM" id="MobiDB-lite"/>
    </source>
</evidence>
<feature type="compositionally biased region" description="Basic and acidic residues" evidence="1">
    <location>
        <begin position="1"/>
        <end position="11"/>
    </location>
</feature>
<sequence length="113" mass="12178">MSPCRGPEKPFRLTSGRTRLSLVTPDVSRGTKDDGRQAVPSALPPEPPVTHTTGMQPGLQIRMTGGPVADWLCACGHHERARGKRAVIELTTRARVGHCPHQTTPHTEGRSAV</sequence>
<name>A0A7G1NMS3_9ACTN</name>
<dbReference type="AlphaFoldDB" id="A0A7G1NMS3"/>
<dbReference type="KEGG" id="stui:GCM10017668_48600"/>
<reference evidence="2 3" key="1">
    <citation type="journal article" date="2014" name="Int. J. Syst. Evol. Microbiol.">
        <title>Complete genome sequence of Corynebacterium casei LMG S-19264T (=DSM 44701T), isolated from a smear-ripened cheese.</title>
        <authorList>
            <consortium name="US DOE Joint Genome Institute (JGI-PGF)"/>
            <person name="Walter F."/>
            <person name="Albersmeier A."/>
            <person name="Kalinowski J."/>
            <person name="Ruckert C."/>
        </authorList>
    </citation>
    <scope>NUCLEOTIDE SEQUENCE [LARGE SCALE GENOMIC DNA]</scope>
    <source>
        <strain evidence="2 3">JCM 4255</strain>
    </source>
</reference>
<organism evidence="2 3">
    <name type="scientific">Streptomyces tuirus</name>
    <dbReference type="NCBI Taxonomy" id="68278"/>
    <lineage>
        <taxon>Bacteria</taxon>
        <taxon>Bacillati</taxon>
        <taxon>Actinomycetota</taxon>
        <taxon>Actinomycetes</taxon>
        <taxon>Kitasatosporales</taxon>
        <taxon>Streptomycetaceae</taxon>
        <taxon>Streptomyces</taxon>
    </lineage>
</organism>
<proteinExistence type="predicted"/>
<evidence type="ECO:0000313" key="3">
    <source>
        <dbReference type="Proteomes" id="UP000516373"/>
    </source>
</evidence>
<protein>
    <submittedName>
        <fullName evidence="2">Uncharacterized protein</fullName>
    </submittedName>
</protein>
<dbReference type="Proteomes" id="UP000516373">
    <property type="component" value="Chromosome"/>
</dbReference>
<dbReference type="RefSeq" id="WP_232543629.1">
    <property type="nucleotide sequence ID" value="NZ_AP023439.1"/>
</dbReference>
<feature type="region of interest" description="Disordered" evidence="1">
    <location>
        <begin position="1"/>
        <end position="51"/>
    </location>
</feature>
<dbReference type="EMBL" id="AP023439">
    <property type="protein sequence ID" value="BCL23017.1"/>
    <property type="molecule type" value="Genomic_DNA"/>
</dbReference>
<accession>A0A7G1NMS3</accession>
<evidence type="ECO:0000313" key="2">
    <source>
        <dbReference type="EMBL" id="BCL23017.1"/>
    </source>
</evidence>